<evidence type="ECO:0000256" key="10">
    <source>
        <dbReference type="ARBA" id="ARBA00047481"/>
    </source>
</evidence>
<evidence type="ECO:0000256" key="8">
    <source>
        <dbReference type="ARBA" id="ARBA00022898"/>
    </source>
</evidence>
<evidence type="ECO:0000313" key="13">
    <source>
        <dbReference type="EMBL" id="MQL52999.1"/>
    </source>
</evidence>
<comment type="similarity">
    <text evidence="3 11">Belongs to the class-II pyridoxal-phosphate-dependent aminotransferase family. Histidinol-phosphate aminotransferase subfamily.</text>
</comment>
<organism evidence="13 14">
    <name type="scientific">Desulfofundulus thermobenzoicus</name>
    <dbReference type="NCBI Taxonomy" id="29376"/>
    <lineage>
        <taxon>Bacteria</taxon>
        <taxon>Bacillati</taxon>
        <taxon>Bacillota</taxon>
        <taxon>Clostridia</taxon>
        <taxon>Eubacteriales</taxon>
        <taxon>Peptococcaceae</taxon>
        <taxon>Desulfofundulus</taxon>
    </lineage>
</organism>
<comment type="pathway">
    <text evidence="2 11">Amino-acid biosynthesis; L-histidine biosynthesis; L-histidine from 5-phospho-alpha-D-ribose 1-diphosphate: step 7/9.</text>
</comment>
<dbReference type="GO" id="GO:0030170">
    <property type="term" value="F:pyridoxal phosphate binding"/>
    <property type="evidence" value="ECO:0007669"/>
    <property type="project" value="InterPro"/>
</dbReference>
<dbReference type="Gene3D" id="3.40.640.10">
    <property type="entry name" value="Type I PLP-dependent aspartate aminotransferase-like (Major domain)"/>
    <property type="match status" value="1"/>
</dbReference>
<dbReference type="InterPro" id="IPR015421">
    <property type="entry name" value="PyrdxlP-dep_Trfase_major"/>
</dbReference>
<evidence type="ECO:0000313" key="14">
    <source>
        <dbReference type="Proteomes" id="UP000441717"/>
    </source>
</evidence>
<evidence type="ECO:0000256" key="5">
    <source>
        <dbReference type="ARBA" id="ARBA00022576"/>
    </source>
</evidence>
<dbReference type="GO" id="GO:0000105">
    <property type="term" value="P:L-histidine biosynthetic process"/>
    <property type="evidence" value="ECO:0007669"/>
    <property type="project" value="UniProtKB-UniRule"/>
</dbReference>
<accession>A0A6N7IU05</accession>
<dbReference type="Gene3D" id="3.90.1150.10">
    <property type="entry name" value="Aspartate Aminotransferase, domain 1"/>
    <property type="match status" value="1"/>
</dbReference>
<comment type="catalytic activity">
    <reaction evidence="10 11">
        <text>L-histidinol phosphate + 2-oxoglutarate = 3-(imidazol-4-yl)-2-oxopropyl phosphate + L-glutamate</text>
        <dbReference type="Rhea" id="RHEA:23744"/>
        <dbReference type="ChEBI" id="CHEBI:16810"/>
        <dbReference type="ChEBI" id="CHEBI:29985"/>
        <dbReference type="ChEBI" id="CHEBI:57766"/>
        <dbReference type="ChEBI" id="CHEBI:57980"/>
        <dbReference type="EC" id="2.6.1.9"/>
    </reaction>
</comment>
<proteinExistence type="inferred from homology"/>
<evidence type="ECO:0000256" key="4">
    <source>
        <dbReference type="ARBA" id="ARBA00011738"/>
    </source>
</evidence>
<dbReference type="CDD" id="cd00609">
    <property type="entry name" value="AAT_like"/>
    <property type="match status" value="1"/>
</dbReference>
<keyword evidence="9 11" id="KW-0368">Histidine biosynthesis</keyword>
<dbReference type="InterPro" id="IPR005861">
    <property type="entry name" value="HisP_aminotrans"/>
</dbReference>
<sequence length="371" mass="40308">MKRQLPAAGRTADLHPFPMELPDLPVEELRVRLGRERVYKLSFNENPYGPSPAVARALQEAAATFHLYPDAYGRALCAQMAAFYGLSPEQFLLGNGADEVINLVAMAFLDPGDRVLIPSPTFGAYGAAARLAGAVPVTVPLKDYRIDLDLVAAAVTAGTKMIFLCNPNNPTGTAFPAAALASFLNRLPEGVLVVVDEAYNEYTDDPASYTALSLLDAHPHLLVIRTFSKIYGLAAARVGYLMGSAELIRQVHRVRPPFNVGAPGQVAALAAFGDRVYVDRMREQNSRQRRWLTEKLTALGWRVVPGQANFLLVDTGRDGREAFTRLAEQGIIVRPCHGFQLPTCLRITIGRPEENAALVQALEGENTRGSG</sequence>
<dbReference type="Proteomes" id="UP000441717">
    <property type="component" value="Unassembled WGS sequence"/>
</dbReference>
<comment type="caution">
    <text evidence="13">The sequence shown here is derived from an EMBL/GenBank/DDBJ whole genome shotgun (WGS) entry which is preliminary data.</text>
</comment>
<dbReference type="HAMAP" id="MF_01023">
    <property type="entry name" value="HisC_aminotrans_2"/>
    <property type="match status" value="1"/>
</dbReference>
<dbReference type="InterPro" id="IPR015422">
    <property type="entry name" value="PyrdxlP-dep_Trfase_small"/>
</dbReference>
<gene>
    <name evidence="11 13" type="primary">hisC</name>
    <name evidence="13" type="ORF">GFC01_12155</name>
</gene>
<dbReference type="Pfam" id="PF00155">
    <property type="entry name" value="Aminotran_1_2"/>
    <property type="match status" value="1"/>
</dbReference>
<protein>
    <recommendedName>
        <fullName evidence="11">Histidinol-phosphate aminotransferase</fullName>
        <ecNumber evidence="11">2.6.1.9</ecNumber>
    </recommendedName>
    <alternativeName>
        <fullName evidence="11">Imidazole acetol-phosphate transaminase</fullName>
    </alternativeName>
</protein>
<dbReference type="UniPathway" id="UPA00031">
    <property type="reaction ID" value="UER00012"/>
</dbReference>
<comment type="cofactor">
    <cofactor evidence="1 11">
        <name>pyridoxal 5'-phosphate</name>
        <dbReference type="ChEBI" id="CHEBI:597326"/>
    </cofactor>
</comment>
<evidence type="ECO:0000256" key="2">
    <source>
        <dbReference type="ARBA" id="ARBA00005011"/>
    </source>
</evidence>
<feature type="modified residue" description="N6-(pyridoxal phosphate)lysine" evidence="11">
    <location>
        <position position="229"/>
    </location>
</feature>
<name>A0A6N7IU05_9FIRM</name>
<dbReference type="NCBIfam" id="TIGR01141">
    <property type="entry name" value="hisC"/>
    <property type="match status" value="1"/>
</dbReference>
<dbReference type="EC" id="2.6.1.9" evidence="11"/>
<dbReference type="InterPro" id="IPR015424">
    <property type="entry name" value="PyrdxlP-dep_Trfase"/>
</dbReference>
<keyword evidence="14" id="KW-1185">Reference proteome</keyword>
<dbReference type="AlphaFoldDB" id="A0A6N7IU05"/>
<dbReference type="PANTHER" id="PTHR43643:SF6">
    <property type="entry name" value="HISTIDINOL-PHOSPHATE AMINOTRANSFERASE"/>
    <property type="match status" value="1"/>
</dbReference>
<evidence type="ECO:0000259" key="12">
    <source>
        <dbReference type="Pfam" id="PF00155"/>
    </source>
</evidence>
<dbReference type="SUPFAM" id="SSF53383">
    <property type="entry name" value="PLP-dependent transferases"/>
    <property type="match status" value="1"/>
</dbReference>
<feature type="domain" description="Aminotransferase class I/classII large" evidence="12">
    <location>
        <begin position="38"/>
        <end position="362"/>
    </location>
</feature>
<evidence type="ECO:0000256" key="11">
    <source>
        <dbReference type="HAMAP-Rule" id="MF_01023"/>
    </source>
</evidence>
<dbReference type="OrthoDB" id="9813612at2"/>
<keyword evidence="7 11" id="KW-0808">Transferase</keyword>
<comment type="subunit">
    <text evidence="4 11">Homodimer.</text>
</comment>
<dbReference type="InterPro" id="IPR050106">
    <property type="entry name" value="HistidinolP_aminotransfase"/>
</dbReference>
<evidence type="ECO:0000256" key="3">
    <source>
        <dbReference type="ARBA" id="ARBA00007970"/>
    </source>
</evidence>
<evidence type="ECO:0000256" key="7">
    <source>
        <dbReference type="ARBA" id="ARBA00022679"/>
    </source>
</evidence>
<keyword evidence="6 11" id="KW-0028">Amino-acid biosynthesis</keyword>
<dbReference type="PANTHER" id="PTHR43643">
    <property type="entry name" value="HISTIDINOL-PHOSPHATE AMINOTRANSFERASE 2"/>
    <property type="match status" value="1"/>
</dbReference>
<evidence type="ECO:0000256" key="9">
    <source>
        <dbReference type="ARBA" id="ARBA00023102"/>
    </source>
</evidence>
<dbReference type="InterPro" id="IPR004839">
    <property type="entry name" value="Aminotransferase_I/II_large"/>
</dbReference>
<dbReference type="EMBL" id="WHYR01000035">
    <property type="protein sequence ID" value="MQL52999.1"/>
    <property type="molecule type" value="Genomic_DNA"/>
</dbReference>
<keyword evidence="5 11" id="KW-0032">Aminotransferase</keyword>
<evidence type="ECO:0000256" key="1">
    <source>
        <dbReference type="ARBA" id="ARBA00001933"/>
    </source>
</evidence>
<keyword evidence="8 11" id="KW-0663">Pyridoxal phosphate</keyword>
<reference evidence="13 14" key="1">
    <citation type="submission" date="2019-10" db="EMBL/GenBank/DDBJ databases">
        <title>Comparative genomics of sulfur disproportionating microorganisms.</title>
        <authorList>
            <person name="Ward L.M."/>
            <person name="Bertran E."/>
            <person name="Johnston D."/>
        </authorList>
    </citation>
    <scope>NUCLEOTIDE SEQUENCE [LARGE SCALE GENOMIC DNA]</scope>
    <source>
        <strain evidence="13 14">DSM 14055</strain>
    </source>
</reference>
<dbReference type="GO" id="GO:0004400">
    <property type="term" value="F:histidinol-phosphate transaminase activity"/>
    <property type="evidence" value="ECO:0007669"/>
    <property type="project" value="UniProtKB-UniRule"/>
</dbReference>
<evidence type="ECO:0000256" key="6">
    <source>
        <dbReference type="ARBA" id="ARBA00022605"/>
    </source>
</evidence>
<dbReference type="RefSeq" id="WP_152947424.1">
    <property type="nucleotide sequence ID" value="NZ_WHYR01000035.1"/>
</dbReference>